<keyword evidence="5 15" id="KW-0812">Transmembrane</keyword>
<dbReference type="PANTHER" id="PTHR22683:SF41">
    <property type="entry name" value="DNA TRANSLOCASE FTSK"/>
    <property type="match status" value="1"/>
</dbReference>
<evidence type="ECO:0000256" key="6">
    <source>
        <dbReference type="ARBA" id="ARBA00022741"/>
    </source>
</evidence>
<dbReference type="InterPro" id="IPR027417">
    <property type="entry name" value="P-loop_NTPase"/>
</dbReference>
<keyword evidence="12" id="KW-0131">Cell cycle</keyword>
<keyword evidence="7" id="KW-0159">Chromosome partition</keyword>
<feature type="binding site" evidence="13">
    <location>
        <begin position="481"/>
        <end position="488"/>
    </location>
    <ligand>
        <name>ATP</name>
        <dbReference type="ChEBI" id="CHEBI:30616"/>
    </ligand>
</feature>
<evidence type="ECO:0000256" key="8">
    <source>
        <dbReference type="ARBA" id="ARBA00022840"/>
    </source>
</evidence>
<feature type="region of interest" description="Disordered" evidence="14">
    <location>
        <begin position="208"/>
        <end position="314"/>
    </location>
</feature>
<evidence type="ECO:0000256" key="7">
    <source>
        <dbReference type="ARBA" id="ARBA00022829"/>
    </source>
</evidence>
<protein>
    <submittedName>
        <fullName evidence="17">DNA translocase FtsK</fullName>
    </submittedName>
</protein>
<evidence type="ECO:0000259" key="16">
    <source>
        <dbReference type="PROSITE" id="PS50901"/>
    </source>
</evidence>
<comment type="subcellular location">
    <subcellularLocation>
        <location evidence="1">Cell membrane</location>
        <topology evidence="1">Multi-pass membrane protein</topology>
    </subcellularLocation>
</comment>
<keyword evidence="6 13" id="KW-0547">Nucleotide-binding</keyword>
<dbReference type="InterPro" id="IPR036388">
    <property type="entry name" value="WH-like_DNA-bd_sf"/>
</dbReference>
<dbReference type="Proteomes" id="UP001597389">
    <property type="component" value="Unassembled WGS sequence"/>
</dbReference>
<dbReference type="EMBL" id="JBHUJB010000035">
    <property type="protein sequence ID" value="MFD2158882.1"/>
    <property type="molecule type" value="Genomic_DNA"/>
</dbReference>
<evidence type="ECO:0000256" key="13">
    <source>
        <dbReference type="PROSITE-ProRule" id="PRU00289"/>
    </source>
</evidence>
<dbReference type="Pfam" id="PF09397">
    <property type="entry name" value="FtsK_gamma"/>
    <property type="match status" value="1"/>
</dbReference>
<feature type="compositionally biased region" description="Basic and acidic residues" evidence="14">
    <location>
        <begin position="208"/>
        <end position="285"/>
    </location>
</feature>
<dbReference type="PROSITE" id="PS50901">
    <property type="entry name" value="FTSK"/>
    <property type="match status" value="1"/>
</dbReference>
<feature type="transmembrane region" description="Helical" evidence="15">
    <location>
        <begin position="169"/>
        <end position="189"/>
    </location>
</feature>
<keyword evidence="3" id="KW-1003">Cell membrane</keyword>
<gene>
    <name evidence="17" type="ORF">ACFSW8_08240</name>
</gene>
<feature type="transmembrane region" description="Helical" evidence="15">
    <location>
        <begin position="75"/>
        <end position="102"/>
    </location>
</feature>
<comment type="caution">
    <text evidence="17">The sequence shown here is derived from an EMBL/GenBank/DDBJ whole genome shotgun (WGS) entry which is preliminary data.</text>
</comment>
<feature type="transmembrane region" description="Helical" evidence="15">
    <location>
        <begin position="20"/>
        <end position="41"/>
    </location>
</feature>
<name>A0ABW4ZAI4_9BACT</name>
<keyword evidence="18" id="KW-1185">Reference proteome</keyword>
<dbReference type="InterPro" id="IPR050206">
    <property type="entry name" value="FtsK/SpoIIIE/SftA"/>
</dbReference>
<feature type="transmembrane region" description="Helical" evidence="15">
    <location>
        <begin position="114"/>
        <end position="137"/>
    </location>
</feature>
<evidence type="ECO:0000256" key="11">
    <source>
        <dbReference type="ARBA" id="ARBA00023136"/>
    </source>
</evidence>
<dbReference type="Gene3D" id="3.40.50.300">
    <property type="entry name" value="P-loop containing nucleotide triphosphate hydrolases"/>
    <property type="match status" value="1"/>
</dbReference>
<sequence>MAAKKNTVRGEEPESNLPSWFNEVAGIALIGIGVILTLAMITYTPHDMPILGIGGVEDNEPNVPRENSIGVVGALLSYFVLIVFGAAGYLLPIGMVWLGVAYAFMGAKFSRRTVIGLFCLVLTGSCLLGVTEFLTGWAQRNHIMYPGGFAGYGIGTKVLEALLNKTGAIILLVVLYLIGTIMLTGLNPIQFTKVCWAKFKEWKEQRANDKERLAEKESKRAAREAERVARQTERDAAKAEAKEKAEAEKARVKEEKEKKAAKAKEKKEKEEKANPQVEMDLKEIPKPQIIDSSQRKKPKLDPGAKPFEKKKKQDGISLATDGYEDYELPGFDLLAYDDSEPEQAGADQGELLSVQKTIVDTLKAFGVDVTAGDITRGPTITRYEVYPSMGLRVSRITQLEADIARATKAERINILAPIPGKDTVGIEIANDDKVAVPLRELLQDDSFTSAKKKIPLALGKDVYGNTVIGDLAAMPHLLVAGATGAGKSVCINSIITSILFKFSPDELRFIMVDPKVVEMQVYSQLPHLVVPVVTDPNKVVAALRWVVNEMEKRYRLFAKCGVRNFDSFNNRPRPEKEEEPVVEAEVAEEAEPEEEPDPEVIESIARALEDGELGPSMVDEDDALDLEDEESEIPDRFPYIVVIIDELADLMQTAPADVEMNIARIAQKARAAGIHLIIATQTPRADVVTGIIKANIPSRIAFQVSSALDSRVILDTKGADKLVGKGDMLYLPPGSAKLERAQGAFVSDEEVEAIVDHCAKQSEQKFEESVQQSIDSGGSSEEGDDNELSDADEECLLKCIEVITTEQKASTSLLQRRLRLGYTRAARMMDILEERNMIGPADGAKPRDIYI</sequence>
<feature type="transmembrane region" description="Helical" evidence="15">
    <location>
        <begin position="143"/>
        <end position="162"/>
    </location>
</feature>
<dbReference type="SMART" id="SM00843">
    <property type="entry name" value="Ftsk_gamma"/>
    <property type="match status" value="1"/>
</dbReference>
<comment type="similarity">
    <text evidence="2">Belongs to the FtsK/SpoIIIE/SftA family.</text>
</comment>
<evidence type="ECO:0000256" key="15">
    <source>
        <dbReference type="SAM" id="Phobius"/>
    </source>
</evidence>
<evidence type="ECO:0000313" key="18">
    <source>
        <dbReference type="Proteomes" id="UP001597389"/>
    </source>
</evidence>
<dbReference type="InterPro" id="IPR002543">
    <property type="entry name" value="FtsK_dom"/>
</dbReference>
<dbReference type="InterPro" id="IPR018541">
    <property type="entry name" value="Ftsk_gamma"/>
</dbReference>
<organism evidence="17 18">
    <name type="scientific">Rubritalea tangerina</name>
    <dbReference type="NCBI Taxonomy" id="430798"/>
    <lineage>
        <taxon>Bacteria</taxon>
        <taxon>Pseudomonadati</taxon>
        <taxon>Verrucomicrobiota</taxon>
        <taxon>Verrucomicrobiia</taxon>
        <taxon>Verrucomicrobiales</taxon>
        <taxon>Rubritaleaceae</taxon>
        <taxon>Rubritalea</taxon>
    </lineage>
</organism>
<accession>A0ABW4ZAI4</accession>
<dbReference type="InterPro" id="IPR025199">
    <property type="entry name" value="FtsK_4TM"/>
</dbReference>
<evidence type="ECO:0000256" key="5">
    <source>
        <dbReference type="ARBA" id="ARBA00022692"/>
    </source>
</evidence>
<dbReference type="PANTHER" id="PTHR22683">
    <property type="entry name" value="SPORULATION PROTEIN RELATED"/>
    <property type="match status" value="1"/>
</dbReference>
<dbReference type="SUPFAM" id="SSF52540">
    <property type="entry name" value="P-loop containing nucleoside triphosphate hydrolases"/>
    <property type="match status" value="1"/>
</dbReference>
<keyword evidence="8 13" id="KW-0067">ATP-binding</keyword>
<dbReference type="Pfam" id="PF17854">
    <property type="entry name" value="FtsK_alpha"/>
    <property type="match status" value="1"/>
</dbReference>
<evidence type="ECO:0000256" key="1">
    <source>
        <dbReference type="ARBA" id="ARBA00004651"/>
    </source>
</evidence>
<dbReference type="InterPro" id="IPR036390">
    <property type="entry name" value="WH_DNA-bd_sf"/>
</dbReference>
<dbReference type="Pfam" id="PF01580">
    <property type="entry name" value="FtsK_SpoIIIE"/>
    <property type="match status" value="1"/>
</dbReference>
<dbReference type="Pfam" id="PF13491">
    <property type="entry name" value="FtsK_4TM"/>
    <property type="match status" value="1"/>
</dbReference>
<evidence type="ECO:0000256" key="9">
    <source>
        <dbReference type="ARBA" id="ARBA00022989"/>
    </source>
</evidence>
<feature type="compositionally biased region" description="Acidic residues" evidence="14">
    <location>
        <begin position="577"/>
        <end position="599"/>
    </location>
</feature>
<keyword evidence="4" id="KW-0132">Cell division</keyword>
<keyword evidence="10" id="KW-0238">DNA-binding</keyword>
<evidence type="ECO:0000256" key="10">
    <source>
        <dbReference type="ARBA" id="ARBA00023125"/>
    </source>
</evidence>
<keyword evidence="11 15" id="KW-0472">Membrane</keyword>
<evidence type="ECO:0000256" key="3">
    <source>
        <dbReference type="ARBA" id="ARBA00022475"/>
    </source>
</evidence>
<feature type="region of interest" description="Disordered" evidence="14">
    <location>
        <begin position="568"/>
        <end position="599"/>
    </location>
</feature>
<evidence type="ECO:0000256" key="14">
    <source>
        <dbReference type="SAM" id="MobiDB-lite"/>
    </source>
</evidence>
<evidence type="ECO:0000256" key="2">
    <source>
        <dbReference type="ARBA" id="ARBA00006474"/>
    </source>
</evidence>
<feature type="domain" description="FtsK" evidence="16">
    <location>
        <begin position="464"/>
        <end position="711"/>
    </location>
</feature>
<dbReference type="SUPFAM" id="SSF46785">
    <property type="entry name" value="Winged helix' DNA-binding domain"/>
    <property type="match status" value="1"/>
</dbReference>
<dbReference type="RefSeq" id="WP_377087105.1">
    <property type="nucleotide sequence ID" value="NZ_JBHSJL010000014.1"/>
</dbReference>
<feature type="region of interest" description="Disordered" evidence="14">
    <location>
        <begin position="763"/>
        <end position="788"/>
    </location>
</feature>
<evidence type="ECO:0000256" key="12">
    <source>
        <dbReference type="ARBA" id="ARBA00023306"/>
    </source>
</evidence>
<reference evidence="18" key="1">
    <citation type="journal article" date="2019" name="Int. J. Syst. Evol. Microbiol.">
        <title>The Global Catalogue of Microorganisms (GCM) 10K type strain sequencing project: providing services to taxonomists for standard genome sequencing and annotation.</title>
        <authorList>
            <consortium name="The Broad Institute Genomics Platform"/>
            <consortium name="The Broad Institute Genome Sequencing Center for Infectious Disease"/>
            <person name="Wu L."/>
            <person name="Ma J."/>
        </authorList>
    </citation>
    <scope>NUCLEOTIDE SEQUENCE [LARGE SCALE GENOMIC DNA]</scope>
    <source>
        <strain evidence="18">CCUG 57942</strain>
    </source>
</reference>
<keyword evidence="9 15" id="KW-1133">Transmembrane helix</keyword>
<dbReference type="Gene3D" id="1.10.10.10">
    <property type="entry name" value="Winged helix-like DNA-binding domain superfamily/Winged helix DNA-binding domain"/>
    <property type="match status" value="1"/>
</dbReference>
<evidence type="ECO:0000313" key="17">
    <source>
        <dbReference type="EMBL" id="MFD2158882.1"/>
    </source>
</evidence>
<evidence type="ECO:0000256" key="4">
    <source>
        <dbReference type="ARBA" id="ARBA00022618"/>
    </source>
</evidence>
<dbReference type="Gene3D" id="3.30.980.40">
    <property type="match status" value="1"/>
</dbReference>
<dbReference type="InterPro" id="IPR041027">
    <property type="entry name" value="FtsK_alpha"/>
</dbReference>
<proteinExistence type="inferred from homology"/>